<comment type="caution">
    <text evidence="2">The sequence shown here is derived from an EMBL/GenBank/DDBJ whole genome shotgun (WGS) entry which is preliminary data.</text>
</comment>
<sequence>MYIGVEEIRNLKTERHHWGDDAHPGTFPIARTDGSRWEQDRDYGRKGPPPLQRNLCNSCVSLKVSVVMEQHNVSTKHLTPPVLNGPSQVHHCGAVNVSFSRCASG</sequence>
<keyword evidence="3" id="KW-1185">Reference proteome</keyword>
<feature type="region of interest" description="Disordered" evidence="1">
    <location>
        <begin position="16"/>
        <end position="49"/>
    </location>
</feature>
<reference evidence="2 3" key="1">
    <citation type="journal article" date="2019" name="Sci. Rep.">
        <title>Orb-weaving spider Araneus ventricosus genome elucidates the spidroin gene catalogue.</title>
        <authorList>
            <person name="Kono N."/>
            <person name="Nakamura H."/>
            <person name="Ohtoshi R."/>
            <person name="Moran D.A.P."/>
            <person name="Shinohara A."/>
            <person name="Yoshida Y."/>
            <person name="Fujiwara M."/>
            <person name="Mori M."/>
            <person name="Tomita M."/>
            <person name="Arakawa K."/>
        </authorList>
    </citation>
    <scope>NUCLEOTIDE SEQUENCE [LARGE SCALE GENOMIC DNA]</scope>
</reference>
<dbReference type="EMBL" id="BGPR01001370">
    <property type="protein sequence ID" value="GBM52243.1"/>
    <property type="molecule type" value="Genomic_DNA"/>
</dbReference>
<dbReference type="AlphaFoldDB" id="A0A4Y2GF65"/>
<evidence type="ECO:0000256" key="1">
    <source>
        <dbReference type="SAM" id="MobiDB-lite"/>
    </source>
</evidence>
<protein>
    <submittedName>
        <fullName evidence="2">Uncharacterized protein</fullName>
    </submittedName>
</protein>
<accession>A0A4Y2GF65</accession>
<gene>
    <name evidence="2" type="ORF">AVEN_31060_1</name>
</gene>
<dbReference type="Proteomes" id="UP000499080">
    <property type="component" value="Unassembled WGS sequence"/>
</dbReference>
<evidence type="ECO:0000313" key="2">
    <source>
        <dbReference type="EMBL" id="GBM52243.1"/>
    </source>
</evidence>
<feature type="compositionally biased region" description="Basic and acidic residues" evidence="1">
    <location>
        <begin position="33"/>
        <end position="45"/>
    </location>
</feature>
<evidence type="ECO:0000313" key="3">
    <source>
        <dbReference type="Proteomes" id="UP000499080"/>
    </source>
</evidence>
<proteinExistence type="predicted"/>
<organism evidence="2 3">
    <name type="scientific">Araneus ventricosus</name>
    <name type="common">Orbweaver spider</name>
    <name type="synonym">Epeira ventricosa</name>
    <dbReference type="NCBI Taxonomy" id="182803"/>
    <lineage>
        <taxon>Eukaryota</taxon>
        <taxon>Metazoa</taxon>
        <taxon>Ecdysozoa</taxon>
        <taxon>Arthropoda</taxon>
        <taxon>Chelicerata</taxon>
        <taxon>Arachnida</taxon>
        <taxon>Araneae</taxon>
        <taxon>Araneomorphae</taxon>
        <taxon>Entelegynae</taxon>
        <taxon>Araneoidea</taxon>
        <taxon>Araneidae</taxon>
        <taxon>Araneus</taxon>
    </lineage>
</organism>
<name>A0A4Y2GF65_ARAVE</name>